<organism evidence="3 4">
    <name type="scientific">Enterococcus termitis</name>
    <dbReference type="NCBI Taxonomy" id="332950"/>
    <lineage>
        <taxon>Bacteria</taxon>
        <taxon>Bacillati</taxon>
        <taxon>Bacillota</taxon>
        <taxon>Bacilli</taxon>
        <taxon>Lactobacillales</taxon>
        <taxon>Enterococcaceae</taxon>
        <taxon>Enterococcus</taxon>
    </lineage>
</organism>
<evidence type="ECO:0000256" key="1">
    <source>
        <dbReference type="SAM" id="Phobius"/>
    </source>
</evidence>
<protein>
    <recommendedName>
        <fullName evidence="2">Sensor histidine kinase NatK-like C-terminal domain-containing protein</fullName>
    </recommendedName>
</protein>
<dbReference type="InterPro" id="IPR032834">
    <property type="entry name" value="NatK-like_C"/>
</dbReference>
<feature type="domain" description="Sensor histidine kinase NatK-like C-terminal" evidence="2">
    <location>
        <begin position="317"/>
        <end position="419"/>
    </location>
</feature>
<dbReference type="Pfam" id="PF14501">
    <property type="entry name" value="HATPase_c_5"/>
    <property type="match status" value="1"/>
</dbReference>
<evidence type="ECO:0000313" key="3">
    <source>
        <dbReference type="EMBL" id="OEG10523.1"/>
    </source>
</evidence>
<feature type="transmembrane region" description="Helical" evidence="1">
    <location>
        <begin position="6"/>
        <end position="25"/>
    </location>
</feature>
<comment type="caution">
    <text evidence="3">The sequence shown here is derived from an EMBL/GenBank/DDBJ whole genome shotgun (WGS) entry which is preliminary data.</text>
</comment>
<feature type="transmembrane region" description="Helical" evidence="1">
    <location>
        <begin position="32"/>
        <end position="50"/>
    </location>
</feature>
<keyword evidence="1" id="KW-1133">Transmembrane helix</keyword>
<evidence type="ECO:0000313" key="4">
    <source>
        <dbReference type="Proteomes" id="UP000095094"/>
    </source>
</evidence>
<sequence length="428" mass="48552">MIYAVVAIIMIVKYLTIMIYSITFLEPRFSGLRLFGLSTLFFVLSIIRLGDENSQYYLNVNGVIGILLIVIIIFKGSLLKKVFHISFLAVLLMCQNSVLSLAIAYNREDNNPLSNLDELKSFIVSFLFVSAFFFILTVFLSKFRDSNEVVLADSEYIMLSAIPILSCLILARSILLYLPAIYEMVLNLCILAINLVTILFSNNLIRKTQQLNEFMYTEVQNDYYETRLHDIERMRTIQHDQKNIMLVILHYVESGKIEEAKDVINKLVSTNSLSRVRYADNWVIDIVLMNKIAKMENVGISYVLDAKVPSDLDLSEKAIDLCAILGNVLDNAIEEESRILSGTAINIKIFFKDQKLIIQVLNETEKTSFDSNTKNILSSKLSGRNGIGIRSIKMRSKRLGGYCDFSVFSNQFSALIVIPIGKMENARG</sequence>
<dbReference type="PANTHER" id="PTHR40448:SF1">
    <property type="entry name" value="TWO-COMPONENT SENSOR HISTIDINE KINASE"/>
    <property type="match status" value="1"/>
</dbReference>
<dbReference type="SUPFAM" id="SSF55874">
    <property type="entry name" value="ATPase domain of HSP90 chaperone/DNA topoisomerase II/histidine kinase"/>
    <property type="match status" value="1"/>
</dbReference>
<reference evidence="4" key="1">
    <citation type="submission" date="2016-09" db="EMBL/GenBank/DDBJ databases">
        <authorList>
            <person name="Gulvik C.A."/>
        </authorList>
    </citation>
    <scope>NUCLEOTIDE SEQUENCE [LARGE SCALE GENOMIC DNA]</scope>
    <source>
        <strain evidence="4">LMG 8895</strain>
    </source>
</reference>
<proteinExistence type="predicted"/>
<keyword evidence="1" id="KW-0812">Transmembrane</keyword>
<gene>
    <name evidence="3" type="ORF">BCR25_08595</name>
</gene>
<accession>A0A1E5GCT5</accession>
<dbReference type="AlphaFoldDB" id="A0A1E5GCT5"/>
<name>A0A1E5GCT5_9ENTE</name>
<keyword evidence="1" id="KW-0472">Membrane</keyword>
<keyword evidence="4" id="KW-1185">Reference proteome</keyword>
<dbReference type="InterPro" id="IPR036890">
    <property type="entry name" value="HATPase_C_sf"/>
</dbReference>
<evidence type="ECO:0000259" key="2">
    <source>
        <dbReference type="Pfam" id="PF14501"/>
    </source>
</evidence>
<feature type="transmembrane region" description="Helical" evidence="1">
    <location>
        <begin position="184"/>
        <end position="205"/>
    </location>
</feature>
<dbReference type="RefSeq" id="WP_069664304.1">
    <property type="nucleotide sequence ID" value="NZ_JBHUJJ010000001.1"/>
</dbReference>
<dbReference type="PANTHER" id="PTHR40448">
    <property type="entry name" value="TWO-COMPONENT SENSOR HISTIDINE KINASE"/>
    <property type="match status" value="1"/>
</dbReference>
<dbReference type="EMBL" id="MIJY01000043">
    <property type="protein sequence ID" value="OEG10523.1"/>
    <property type="molecule type" value="Genomic_DNA"/>
</dbReference>
<feature type="transmembrane region" description="Helical" evidence="1">
    <location>
        <begin position="123"/>
        <end position="144"/>
    </location>
</feature>
<dbReference type="GO" id="GO:0042802">
    <property type="term" value="F:identical protein binding"/>
    <property type="evidence" value="ECO:0007669"/>
    <property type="project" value="TreeGrafter"/>
</dbReference>
<feature type="transmembrane region" description="Helical" evidence="1">
    <location>
        <begin position="56"/>
        <end position="75"/>
    </location>
</feature>
<feature type="transmembrane region" description="Helical" evidence="1">
    <location>
        <begin position="82"/>
        <end position="103"/>
    </location>
</feature>
<feature type="transmembrane region" description="Helical" evidence="1">
    <location>
        <begin position="156"/>
        <end position="178"/>
    </location>
</feature>
<dbReference type="Proteomes" id="UP000095094">
    <property type="component" value="Unassembled WGS sequence"/>
</dbReference>